<protein>
    <submittedName>
        <fullName evidence="2">Uncharacterized protein</fullName>
    </submittedName>
</protein>
<feature type="non-terminal residue" evidence="2">
    <location>
        <position position="66"/>
    </location>
</feature>
<evidence type="ECO:0000313" key="1">
    <source>
        <dbReference type="EMBL" id="KZS95804.1"/>
    </source>
</evidence>
<evidence type="ECO:0000313" key="2">
    <source>
        <dbReference type="EMBL" id="KZS95805.1"/>
    </source>
</evidence>
<organism evidence="2 3">
    <name type="scientific">Sistotremastrum niveocremeum HHB9708</name>
    <dbReference type="NCBI Taxonomy" id="1314777"/>
    <lineage>
        <taxon>Eukaryota</taxon>
        <taxon>Fungi</taxon>
        <taxon>Dikarya</taxon>
        <taxon>Basidiomycota</taxon>
        <taxon>Agaricomycotina</taxon>
        <taxon>Agaricomycetes</taxon>
        <taxon>Sistotremastrales</taxon>
        <taxon>Sistotremastraceae</taxon>
        <taxon>Sertulicium</taxon>
        <taxon>Sertulicium niveocremeum</taxon>
    </lineage>
</organism>
<name>A0A164XBC0_9AGAM</name>
<keyword evidence="3" id="KW-1185">Reference proteome</keyword>
<proteinExistence type="predicted"/>
<dbReference type="AlphaFoldDB" id="A0A164XBC0"/>
<evidence type="ECO:0000313" key="3">
    <source>
        <dbReference type="Proteomes" id="UP000076722"/>
    </source>
</evidence>
<accession>A0A164XBC0</accession>
<dbReference type="EMBL" id="KV419400">
    <property type="protein sequence ID" value="KZS95804.1"/>
    <property type="molecule type" value="Genomic_DNA"/>
</dbReference>
<sequence length="66" mass="7413">TQTKQRSHQVVRRNNKPDAYNITDALSEIPIPTSSPTSSGLRVLRRAHRLRTESTYATGDLPGHKM</sequence>
<dbReference type="EMBL" id="KV419400">
    <property type="protein sequence ID" value="KZS95805.1"/>
    <property type="molecule type" value="Genomic_DNA"/>
</dbReference>
<feature type="non-terminal residue" evidence="2">
    <location>
        <position position="1"/>
    </location>
</feature>
<dbReference type="Proteomes" id="UP000076722">
    <property type="component" value="Unassembled WGS sequence"/>
</dbReference>
<reference evidence="2 3" key="1">
    <citation type="journal article" date="2016" name="Mol. Biol. Evol.">
        <title>Comparative Genomics of Early-Diverging Mushroom-Forming Fungi Provides Insights into the Origins of Lignocellulose Decay Capabilities.</title>
        <authorList>
            <person name="Nagy L.G."/>
            <person name="Riley R."/>
            <person name="Tritt A."/>
            <person name="Adam C."/>
            <person name="Daum C."/>
            <person name="Floudas D."/>
            <person name="Sun H."/>
            <person name="Yadav J.S."/>
            <person name="Pangilinan J."/>
            <person name="Larsson K.H."/>
            <person name="Matsuura K."/>
            <person name="Barry K."/>
            <person name="Labutti K."/>
            <person name="Kuo R."/>
            <person name="Ohm R.A."/>
            <person name="Bhattacharya S.S."/>
            <person name="Shirouzu T."/>
            <person name="Yoshinaga Y."/>
            <person name="Martin F.M."/>
            <person name="Grigoriev I.V."/>
            <person name="Hibbett D.S."/>
        </authorList>
    </citation>
    <scope>NUCLEOTIDE SEQUENCE [LARGE SCALE GENOMIC DNA]</scope>
    <source>
        <strain evidence="2 3">HHB9708</strain>
    </source>
</reference>
<gene>
    <name evidence="1" type="ORF">SISNIDRAFT_451435</name>
    <name evidence="2" type="ORF">SISNIDRAFT_451436</name>
</gene>